<proteinExistence type="predicted"/>
<accession>A0A2S8S4Q5</accession>
<evidence type="ECO:0000313" key="2">
    <source>
        <dbReference type="EMBL" id="PQV55780.1"/>
    </source>
</evidence>
<keyword evidence="3" id="KW-1185">Reference proteome</keyword>
<reference evidence="2 3" key="1">
    <citation type="submission" date="2018-02" db="EMBL/GenBank/DDBJ databases">
        <title>Genomic Encyclopedia of Archaeal and Bacterial Type Strains, Phase II (KMG-II): from individual species to whole genera.</title>
        <authorList>
            <person name="Goeker M."/>
        </authorList>
    </citation>
    <scope>NUCLEOTIDE SEQUENCE [LARGE SCALE GENOMIC DNA]</scope>
    <source>
        <strain evidence="2 3">DSM 18921</strain>
    </source>
</reference>
<name>A0A2S8S4Q5_9RHOB</name>
<gene>
    <name evidence="2" type="ORF">LX70_03103</name>
</gene>
<evidence type="ECO:0000256" key="1">
    <source>
        <dbReference type="SAM" id="SignalP"/>
    </source>
</evidence>
<feature type="chain" id="PRO_5015616381" evidence="1">
    <location>
        <begin position="24"/>
        <end position="161"/>
    </location>
</feature>
<sequence>MVRTMLMTAASTLVLMTAAPVLAETMVSEVDVSMDLAAIKNEKAAAYWTSAADDLENAIVARVADRTADDGARVTVDIDALSLANWFETAFNIDQSQLKGHVLLMNAENTHLGSYDVSVSYPDAILLMPEGTDVATIAPDNRDYYTAMINGFADAVVAQLP</sequence>
<dbReference type="OrthoDB" id="7864986at2"/>
<feature type="signal peptide" evidence="1">
    <location>
        <begin position="1"/>
        <end position="23"/>
    </location>
</feature>
<comment type="caution">
    <text evidence="2">The sequence shown here is derived from an EMBL/GenBank/DDBJ whole genome shotgun (WGS) entry which is preliminary data.</text>
</comment>
<evidence type="ECO:0000313" key="3">
    <source>
        <dbReference type="Proteomes" id="UP000238338"/>
    </source>
</evidence>
<keyword evidence="1" id="KW-0732">Signal</keyword>
<dbReference type="EMBL" id="PVEP01000007">
    <property type="protein sequence ID" value="PQV55780.1"/>
    <property type="molecule type" value="Genomic_DNA"/>
</dbReference>
<dbReference type="Proteomes" id="UP000238338">
    <property type="component" value="Unassembled WGS sequence"/>
</dbReference>
<organism evidence="2 3">
    <name type="scientific">Albidovulum denitrificans</name>
    <dbReference type="NCBI Taxonomy" id="404881"/>
    <lineage>
        <taxon>Bacteria</taxon>
        <taxon>Pseudomonadati</taxon>
        <taxon>Pseudomonadota</taxon>
        <taxon>Alphaproteobacteria</taxon>
        <taxon>Rhodobacterales</taxon>
        <taxon>Paracoccaceae</taxon>
        <taxon>Albidovulum</taxon>
    </lineage>
</organism>
<protein>
    <submittedName>
        <fullName evidence="2">Uncharacterized protein</fullName>
    </submittedName>
</protein>
<dbReference type="RefSeq" id="WP_105515678.1">
    <property type="nucleotide sequence ID" value="NZ_PVEP01000007.1"/>
</dbReference>
<dbReference type="AlphaFoldDB" id="A0A2S8S4Q5"/>